<feature type="active site" evidence="8">
    <location>
        <position position="368"/>
    </location>
</feature>
<dbReference type="HAMAP" id="MF_00181">
    <property type="entry name" value="Cytosol_peptidase_M17"/>
    <property type="match status" value="1"/>
</dbReference>
<dbReference type="Proteomes" id="UP001500236">
    <property type="component" value="Unassembled WGS sequence"/>
</dbReference>
<comment type="subcellular location">
    <subcellularLocation>
        <location evidence="8">Cytoplasm</location>
    </subcellularLocation>
</comment>
<dbReference type="InterPro" id="IPR023042">
    <property type="entry name" value="Peptidase_M17_leu_NH2_pept"/>
</dbReference>
<feature type="active site" evidence="8">
    <location>
        <position position="294"/>
    </location>
</feature>
<evidence type="ECO:0000259" key="9">
    <source>
        <dbReference type="PROSITE" id="PS00631"/>
    </source>
</evidence>
<comment type="catalytic activity">
    <reaction evidence="1 8">
        <text>Release of an N-terminal amino acid, Xaa-|-Yaa-, in which Xaa is preferably Leu, but may be other amino acids including Pro although not Arg or Lys, and Yaa may be Pro. Amino acid amides and methyl esters are also readily hydrolyzed, but rates on arylamides are exceedingly low.</text>
        <dbReference type="EC" id="3.4.11.1"/>
    </reaction>
</comment>
<dbReference type="GO" id="GO:0004177">
    <property type="term" value="F:aminopeptidase activity"/>
    <property type="evidence" value="ECO:0007669"/>
    <property type="project" value="UniProtKB-KW"/>
</dbReference>
<evidence type="ECO:0000313" key="10">
    <source>
        <dbReference type="EMBL" id="GAA3052821.1"/>
    </source>
</evidence>
<feature type="binding site" evidence="8">
    <location>
        <position position="287"/>
    </location>
    <ligand>
        <name>Mn(2+)</name>
        <dbReference type="ChEBI" id="CHEBI:29035"/>
        <label>2</label>
    </ligand>
</feature>
<dbReference type="PROSITE" id="PS00631">
    <property type="entry name" value="CYTOSOL_AP"/>
    <property type="match status" value="1"/>
</dbReference>
<dbReference type="Pfam" id="PF00883">
    <property type="entry name" value="Peptidase_M17"/>
    <property type="match status" value="1"/>
</dbReference>
<keyword evidence="8" id="KW-0479">Metal-binding</keyword>
<feature type="binding site" evidence="8">
    <location>
        <position position="282"/>
    </location>
    <ligand>
        <name>Mn(2+)</name>
        <dbReference type="ChEBI" id="CHEBI:29035"/>
        <label>2</label>
    </ligand>
</feature>
<comment type="similarity">
    <text evidence="3 8">Belongs to the peptidase M17 family.</text>
</comment>
<reference evidence="11" key="1">
    <citation type="journal article" date="2019" name="Int. J. Syst. Evol. Microbiol.">
        <title>The Global Catalogue of Microorganisms (GCM) 10K type strain sequencing project: providing services to taxonomists for standard genome sequencing and annotation.</title>
        <authorList>
            <consortium name="The Broad Institute Genomics Platform"/>
            <consortium name="The Broad Institute Genome Sequencing Center for Infectious Disease"/>
            <person name="Wu L."/>
            <person name="Ma J."/>
        </authorList>
    </citation>
    <scope>NUCLEOTIDE SEQUENCE [LARGE SCALE GENOMIC DNA]</scope>
    <source>
        <strain evidence="11">JCM 14309</strain>
    </source>
</reference>
<dbReference type="EC" id="3.4.11.1" evidence="8"/>
<feature type="binding site" evidence="8">
    <location>
        <position position="305"/>
    </location>
    <ligand>
        <name>Mn(2+)</name>
        <dbReference type="ChEBI" id="CHEBI:29035"/>
        <label>2</label>
    </ligand>
</feature>
<dbReference type="PANTHER" id="PTHR11963">
    <property type="entry name" value="LEUCINE AMINOPEPTIDASE-RELATED"/>
    <property type="match status" value="1"/>
</dbReference>
<keyword evidence="5 8" id="KW-0645">Protease</keyword>
<comment type="catalytic activity">
    <reaction evidence="2 8">
        <text>Release of an N-terminal amino acid, preferentially leucine, but not glutamic or aspartic acids.</text>
        <dbReference type="EC" id="3.4.11.10"/>
    </reaction>
</comment>
<dbReference type="InterPro" id="IPR000819">
    <property type="entry name" value="Peptidase_M17_C"/>
</dbReference>
<dbReference type="RefSeq" id="WP_344682906.1">
    <property type="nucleotide sequence ID" value="NZ_BAAAVT010000002.1"/>
</dbReference>
<keyword evidence="8" id="KW-0963">Cytoplasm</keyword>
<comment type="function">
    <text evidence="7 8">Presumably involved in the processing and regular turnover of intracellular proteins. Catalyzes the removal of unsubstituted N-terminal amino acids from various peptides.</text>
</comment>
<accession>A0ABP6LP96</accession>
<keyword evidence="8" id="KW-0464">Manganese</keyword>
<evidence type="ECO:0000313" key="11">
    <source>
        <dbReference type="Proteomes" id="UP001500236"/>
    </source>
</evidence>
<keyword evidence="6 8" id="KW-0378">Hydrolase</keyword>
<dbReference type="InterPro" id="IPR043472">
    <property type="entry name" value="Macro_dom-like"/>
</dbReference>
<dbReference type="SUPFAM" id="SSF52949">
    <property type="entry name" value="Macro domain-like"/>
    <property type="match status" value="1"/>
</dbReference>
<feature type="binding site" evidence="8">
    <location>
        <position position="366"/>
    </location>
    <ligand>
        <name>Mn(2+)</name>
        <dbReference type="ChEBI" id="CHEBI:29035"/>
        <label>2</label>
    </ligand>
</feature>
<keyword evidence="4 8" id="KW-0031">Aminopeptidase</keyword>
<keyword evidence="11" id="KW-1185">Reference proteome</keyword>
<dbReference type="PANTHER" id="PTHR11963:SF23">
    <property type="entry name" value="CYTOSOL AMINOPEPTIDASE"/>
    <property type="match status" value="1"/>
</dbReference>
<evidence type="ECO:0000256" key="7">
    <source>
        <dbReference type="ARBA" id="ARBA00049972"/>
    </source>
</evidence>
<comment type="caution">
    <text evidence="10">The sequence shown here is derived from an EMBL/GenBank/DDBJ whole genome shotgun (WGS) entry which is preliminary data.</text>
</comment>
<dbReference type="InterPro" id="IPR011356">
    <property type="entry name" value="Leucine_aapep/pepB"/>
</dbReference>
<organism evidence="10 11">
    <name type="scientific">Nesterenkonia aethiopica</name>
    <dbReference type="NCBI Taxonomy" id="269144"/>
    <lineage>
        <taxon>Bacteria</taxon>
        <taxon>Bacillati</taxon>
        <taxon>Actinomycetota</taxon>
        <taxon>Actinomycetes</taxon>
        <taxon>Micrococcales</taxon>
        <taxon>Micrococcaceae</taxon>
        <taxon>Nesterenkonia</taxon>
    </lineage>
</organism>
<dbReference type="SUPFAM" id="SSF53187">
    <property type="entry name" value="Zn-dependent exopeptidases"/>
    <property type="match status" value="1"/>
</dbReference>
<gene>
    <name evidence="8" type="primary">pepA</name>
    <name evidence="10" type="ORF">GCM10010529_03580</name>
</gene>
<evidence type="ECO:0000256" key="5">
    <source>
        <dbReference type="ARBA" id="ARBA00022670"/>
    </source>
</evidence>
<feature type="binding site" evidence="8">
    <location>
        <position position="287"/>
    </location>
    <ligand>
        <name>Mn(2+)</name>
        <dbReference type="ChEBI" id="CHEBI:29035"/>
        <label>1</label>
    </ligand>
</feature>
<feature type="binding site" evidence="8">
    <location>
        <position position="366"/>
    </location>
    <ligand>
        <name>Mn(2+)</name>
        <dbReference type="ChEBI" id="CHEBI:29035"/>
        <label>1</label>
    </ligand>
</feature>
<evidence type="ECO:0000256" key="1">
    <source>
        <dbReference type="ARBA" id="ARBA00000135"/>
    </source>
</evidence>
<dbReference type="NCBIfam" id="NF002073">
    <property type="entry name" value="PRK00913.1-2"/>
    <property type="match status" value="1"/>
</dbReference>
<dbReference type="EC" id="3.4.11.10" evidence="8"/>
<evidence type="ECO:0000256" key="8">
    <source>
        <dbReference type="HAMAP-Rule" id="MF_00181"/>
    </source>
</evidence>
<feature type="domain" description="Cytosol aminopeptidase" evidence="9">
    <location>
        <begin position="362"/>
        <end position="369"/>
    </location>
</feature>
<sequence>MINDFQPTLSAVSTAVEKTPTDALVLGVAKGPEGPILLPNPLADEAARGVADSLQALGATGAADQLLRLPGVDGFRSETLVLVGVGELTGEPTGGVSLESLRRAAGSAVRQLSSLDSVALALPASSPEEVAAVAEGAAIGAYSFTAFRSSQEAREKRPVEEILILTDLKDRHTRPVLDRAAVVGAAVRATRDLVNTPPSHLYPETFAEIAADLASRTKAPAQGGSTSKAPKLSVKVWDVKDLEKEGFGGLLGVGGGSSRGPRMVRIEHAPSKPAAHIALVGKGITFDSGGLSLKPAASMTTMKLDMGGAATVLAVVRAAADLNLPIKVTGWLCLAENMPSATAQRPEDVITIRGGKTVEVLNTDAEGRLVMADGLVAASEENPDALIDVATLTGAQMIALGLRTTGVMGEEQLRSALVDAAEDSGEKLWPMPIPEEARSGFDSEVADLTNLGDRNGGMLGAAAFLREFVGEREGADSGALDPEARRIPWAHLDIAGPAFNEKSPYGYTPKAGTGVMVRTLVTYLEGLSR</sequence>
<proteinExistence type="inferred from homology"/>
<evidence type="ECO:0000256" key="3">
    <source>
        <dbReference type="ARBA" id="ARBA00009528"/>
    </source>
</evidence>
<dbReference type="PRINTS" id="PR00481">
    <property type="entry name" value="LAMNOPPTDASE"/>
</dbReference>
<dbReference type="Gene3D" id="3.40.630.10">
    <property type="entry name" value="Zn peptidases"/>
    <property type="match status" value="1"/>
</dbReference>
<evidence type="ECO:0000256" key="4">
    <source>
        <dbReference type="ARBA" id="ARBA00022438"/>
    </source>
</evidence>
<evidence type="ECO:0000256" key="2">
    <source>
        <dbReference type="ARBA" id="ARBA00000967"/>
    </source>
</evidence>
<dbReference type="Gene3D" id="3.40.220.10">
    <property type="entry name" value="Leucine Aminopeptidase, subunit E, domain 1"/>
    <property type="match status" value="1"/>
</dbReference>
<name>A0ABP6LP96_9MICC</name>
<dbReference type="EMBL" id="BAAAVT010000002">
    <property type="protein sequence ID" value="GAA3052821.1"/>
    <property type="molecule type" value="Genomic_DNA"/>
</dbReference>
<protein>
    <recommendedName>
        <fullName evidence="8">Probable cytosol aminopeptidase</fullName>
        <ecNumber evidence="8">3.4.11.1</ecNumber>
    </recommendedName>
    <alternativeName>
        <fullName evidence="8">Leucine aminopeptidase</fullName>
        <shortName evidence="8">LAP</shortName>
        <ecNumber evidence="8">3.4.11.10</ecNumber>
    </alternativeName>
    <alternativeName>
        <fullName evidence="8">Leucyl aminopeptidase</fullName>
    </alternativeName>
</protein>
<comment type="cofactor">
    <cofactor evidence="8">
        <name>Mn(2+)</name>
        <dbReference type="ChEBI" id="CHEBI:29035"/>
    </cofactor>
    <text evidence="8">Binds 2 manganese ions per subunit.</text>
</comment>
<feature type="binding site" evidence="8">
    <location>
        <position position="364"/>
    </location>
    <ligand>
        <name>Mn(2+)</name>
        <dbReference type="ChEBI" id="CHEBI:29035"/>
        <label>1</label>
    </ligand>
</feature>
<dbReference type="Pfam" id="PF02789">
    <property type="entry name" value="Peptidase_M17_N"/>
    <property type="match status" value="1"/>
</dbReference>
<dbReference type="CDD" id="cd00433">
    <property type="entry name" value="Peptidase_M17"/>
    <property type="match status" value="1"/>
</dbReference>
<dbReference type="InterPro" id="IPR008283">
    <property type="entry name" value="Peptidase_M17_N"/>
</dbReference>
<evidence type="ECO:0000256" key="6">
    <source>
        <dbReference type="ARBA" id="ARBA00022801"/>
    </source>
</evidence>